<reference evidence="1 3" key="1">
    <citation type="journal article" date="2021" name="Hortic Res">
        <title>The domestication of Cucurbita argyrosperma as revealed by the genome of its wild relative.</title>
        <authorList>
            <person name="Barrera-Redondo J."/>
            <person name="Sanchez-de la Vega G."/>
            <person name="Aguirre-Liguori J.A."/>
            <person name="Castellanos-Morales G."/>
            <person name="Gutierrez-Guerrero Y.T."/>
            <person name="Aguirre-Dugua X."/>
            <person name="Aguirre-Planter E."/>
            <person name="Tenaillon M.I."/>
            <person name="Lira-Saade R."/>
            <person name="Eguiarte L.E."/>
        </authorList>
    </citation>
    <scope>NUCLEOTIDE SEQUENCE [LARGE SCALE GENOMIC DNA]</scope>
    <source>
        <strain evidence="1">JBR-2021</strain>
    </source>
</reference>
<comment type="caution">
    <text evidence="1">The sequence shown here is derived from an EMBL/GenBank/DDBJ whole genome shotgun (WGS) entry which is preliminary data.</text>
</comment>
<reference evidence="1" key="2">
    <citation type="submission" date="2021-03" db="EMBL/GenBank/DDBJ databases">
        <authorList>
            <person name="Barrera-Redondo J."/>
        </authorList>
    </citation>
    <scope>NUCLEOTIDE SEQUENCE</scope>
    <source>
        <strain evidence="1">JBR-2021</strain>
        <tissue evidence="1">Leaves</tissue>
    </source>
</reference>
<name>A0AAV6MSI5_9ROSI</name>
<dbReference type="Proteomes" id="UP000685013">
    <property type="component" value="Chromosome 12"/>
</dbReference>
<organism evidence="1 3">
    <name type="scientific">Cucurbita argyrosperma subsp. sororia</name>
    <dbReference type="NCBI Taxonomy" id="37648"/>
    <lineage>
        <taxon>Eukaryota</taxon>
        <taxon>Viridiplantae</taxon>
        <taxon>Streptophyta</taxon>
        <taxon>Embryophyta</taxon>
        <taxon>Tracheophyta</taxon>
        <taxon>Spermatophyta</taxon>
        <taxon>Magnoliopsida</taxon>
        <taxon>eudicotyledons</taxon>
        <taxon>Gunneridae</taxon>
        <taxon>Pentapetalae</taxon>
        <taxon>rosids</taxon>
        <taxon>fabids</taxon>
        <taxon>Cucurbitales</taxon>
        <taxon>Cucurbitaceae</taxon>
        <taxon>Cucurbiteae</taxon>
        <taxon>Cucurbita</taxon>
    </lineage>
</organism>
<protein>
    <submittedName>
        <fullName evidence="1">Uncharacterized protein</fullName>
    </submittedName>
</protein>
<dbReference type="EMBL" id="JAGKQH010000012">
    <property type="protein sequence ID" value="KAG6585963.1"/>
    <property type="molecule type" value="Genomic_DNA"/>
</dbReference>
<evidence type="ECO:0000313" key="1">
    <source>
        <dbReference type="EMBL" id="KAG6585955.1"/>
    </source>
</evidence>
<feature type="non-terminal residue" evidence="1">
    <location>
        <position position="1"/>
    </location>
</feature>
<keyword evidence="3" id="KW-1185">Reference proteome</keyword>
<dbReference type="EMBL" id="JAGKQH010000012">
    <property type="protein sequence ID" value="KAG6585955.1"/>
    <property type="molecule type" value="Genomic_DNA"/>
</dbReference>
<accession>A0AAV6MSI5</accession>
<gene>
    <name evidence="1" type="ORF">SDJN03_18688</name>
    <name evidence="2" type="ORF">SDJN03_18696</name>
</gene>
<evidence type="ECO:0000313" key="2">
    <source>
        <dbReference type="EMBL" id="KAG6585963.1"/>
    </source>
</evidence>
<sequence length="138" mass="15509">MKSRIGLALSLIGQEFVSQVDESNPKVSQSKDFLFERKTDSSCPYADPDPLGKAYLTRMGVVFETSVQEGRRLGEKKLNYWLDQDEEMPFSSKNAPHRGLEYPLNLVLLLKREVEAPIVVYSALPGLPKPLAAEKLLK</sequence>
<dbReference type="AlphaFoldDB" id="A0AAV6MSI5"/>
<evidence type="ECO:0000313" key="3">
    <source>
        <dbReference type="Proteomes" id="UP000685013"/>
    </source>
</evidence>
<proteinExistence type="predicted"/>